<comment type="caution">
    <text evidence="3">The sequence shown here is derived from an EMBL/GenBank/DDBJ whole genome shotgun (WGS) entry which is preliminary data.</text>
</comment>
<reference evidence="3 4" key="1">
    <citation type="submission" date="2023-04" db="EMBL/GenBank/DDBJ databases">
        <title>Genome of Basidiobolus ranarum AG-B5.</title>
        <authorList>
            <person name="Stajich J.E."/>
            <person name="Carter-House D."/>
            <person name="Gryganskyi A."/>
        </authorList>
    </citation>
    <scope>NUCLEOTIDE SEQUENCE [LARGE SCALE GENOMIC DNA]</scope>
    <source>
        <strain evidence="3 4">AG-B5</strain>
    </source>
</reference>
<feature type="compositionally biased region" description="Acidic residues" evidence="1">
    <location>
        <begin position="223"/>
        <end position="250"/>
    </location>
</feature>
<feature type="chain" id="PRO_5046107883" evidence="2">
    <location>
        <begin position="21"/>
        <end position="305"/>
    </location>
</feature>
<feature type="region of interest" description="Disordered" evidence="1">
    <location>
        <begin position="185"/>
        <end position="284"/>
    </location>
</feature>
<accession>A0ABR2VKQ3</accession>
<organism evidence="3 4">
    <name type="scientific">Basidiobolus ranarum</name>
    <dbReference type="NCBI Taxonomy" id="34480"/>
    <lineage>
        <taxon>Eukaryota</taxon>
        <taxon>Fungi</taxon>
        <taxon>Fungi incertae sedis</taxon>
        <taxon>Zoopagomycota</taxon>
        <taxon>Entomophthoromycotina</taxon>
        <taxon>Basidiobolomycetes</taxon>
        <taxon>Basidiobolales</taxon>
        <taxon>Basidiobolaceae</taxon>
        <taxon>Basidiobolus</taxon>
    </lineage>
</organism>
<feature type="compositionally biased region" description="Polar residues" evidence="1">
    <location>
        <begin position="116"/>
        <end position="135"/>
    </location>
</feature>
<sequence length="305" mass="33803">MQLAIALLISSSALILATDATPVNYFAPGANAFATTRYNDRTCEQHLGPCEQGPQMQQAPLFFASENTQTPVLKQVFTTITRKHDNLNTAEAKRKKNISIKYQTGPSVEVDGEFTKSASAKQSESDTPFDSGYIPSTQELTGIQMEPEQNRQLGTPAEDYQSIETTGGPTQNQPILMENPQVDEQLQPEQIQDEQSHNEEAPVETEPEEPLEDQLDEQSPPEQEQDEQIPSEEDEAEIDPTPEESLDNQPEEQSPPDQGLDEQNPIDEGGAVTDPTTITPDEVSLSCRPLKINNLPPHFPLHWEV</sequence>
<keyword evidence="2" id="KW-0732">Signal</keyword>
<evidence type="ECO:0000313" key="4">
    <source>
        <dbReference type="Proteomes" id="UP001479436"/>
    </source>
</evidence>
<dbReference type="EMBL" id="JASJQH010011681">
    <property type="protein sequence ID" value="KAK9663741.1"/>
    <property type="molecule type" value="Genomic_DNA"/>
</dbReference>
<feature type="region of interest" description="Disordered" evidence="1">
    <location>
        <begin position="114"/>
        <end position="135"/>
    </location>
</feature>
<evidence type="ECO:0000313" key="3">
    <source>
        <dbReference type="EMBL" id="KAK9663741.1"/>
    </source>
</evidence>
<gene>
    <name evidence="3" type="ORF">K7432_017990</name>
</gene>
<keyword evidence="4" id="KW-1185">Reference proteome</keyword>
<evidence type="ECO:0000256" key="1">
    <source>
        <dbReference type="SAM" id="MobiDB-lite"/>
    </source>
</evidence>
<evidence type="ECO:0000256" key="2">
    <source>
        <dbReference type="SAM" id="SignalP"/>
    </source>
</evidence>
<proteinExistence type="predicted"/>
<dbReference type="Proteomes" id="UP001479436">
    <property type="component" value="Unassembled WGS sequence"/>
</dbReference>
<name>A0ABR2VKQ3_9FUNG</name>
<feature type="compositionally biased region" description="Acidic residues" evidence="1">
    <location>
        <begin position="201"/>
        <end position="216"/>
    </location>
</feature>
<protein>
    <submittedName>
        <fullName evidence="3">Uncharacterized protein</fullName>
    </submittedName>
</protein>
<feature type="signal peptide" evidence="2">
    <location>
        <begin position="1"/>
        <end position="20"/>
    </location>
</feature>